<proteinExistence type="predicted"/>
<accession>A0A8S9ZB77</accession>
<protein>
    <submittedName>
        <fullName evidence="1">Uncharacterized protein</fullName>
    </submittedName>
</protein>
<keyword evidence="2" id="KW-1185">Reference proteome</keyword>
<evidence type="ECO:0000313" key="2">
    <source>
        <dbReference type="Proteomes" id="UP000605970"/>
    </source>
</evidence>
<reference evidence="1" key="1">
    <citation type="journal article" date="2020" name="Ecol. Evol.">
        <title>Genome structure and content of the rice root-knot nematode (Meloidogyne graminicola).</title>
        <authorList>
            <person name="Phan N.T."/>
            <person name="Danchin E.G.J."/>
            <person name="Klopp C."/>
            <person name="Perfus-Barbeoch L."/>
            <person name="Kozlowski D.K."/>
            <person name="Koutsovoulos G.D."/>
            <person name="Lopez-Roques C."/>
            <person name="Bouchez O."/>
            <person name="Zahm M."/>
            <person name="Besnard G."/>
            <person name="Bellafiore S."/>
        </authorList>
    </citation>
    <scope>NUCLEOTIDE SEQUENCE</scope>
    <source>
        <strain evidence="1">VN-18</strain>
    </source>
</reference>
<feature type="non-terminal residue" evidence="1">
    <location>
        <position position="1"/>
    </location>
</feature>
<dbReference type="EMBL" id="JABEBT010000181">
    <property type="protein sequence ID" value="KAF7626070.1"/>
    <property type="molecule type" value="Genomic_DNA"/>
</dbReference>
<sequence length="242" mass="28667">TPRFLHFTIQIEKDWLINSNIRILAILKILKKQTSTNWQLTIQLFGQNKNEKIPYNTLLNITKENKNIINYENMKNCLINNELKENIEIEVELSNYFFYLRSKNSEKYFLPEELINYSDLKVSFIRILYNDKNNILIKEENELNNNNICQLKSELNYKETSKYLLPSTTPHPLLSTTTSPTKYSPSFTLPDIFSNSILNNNLNIPSTKIQYKRNYNKLPRRSTKTAQNYLTVNHYINTKIQN</sequence>
<organism evidence="1 2">
    <name type="scientific">Meloidogyne graminicola</name>
    <dbReference type="NCBI Taxonomy" id="189291"/>
    <lineage>
        <taxon>Eukaryota</taxon>
        <taxon>Metazoa</taxon>
        <taxon>Ecdysozoa</taxon>
        <taxon>Nematoda</taxon>
        <taxon>Chromadorea</taxon>
        <taxon>Rhabditida</taxon>
        <taxon>Tylenchina</taxon>
        <taxon>Tylenchomorpha</taxon>
        <taxon>Tylenchoidea</taxon>
        <taxon>Meloidogynidae</taxon>
        <taxon>Meloidogyninae</taxon>
        <taxon>Meloidogyne</taxon>
    </lineage>
</organism>
<name>A0A8S9ZB77_9BILA</name>
<dbReference type="OrthoDB" id="5900544at2759"/>
<dbReference type="AlphaFoldDB" id="A0A8S9ZB77"/>
<comment type="caution">
    <text evidence="1">The sequence shown here is derived from an EMBL/GenBank/DDBJ whole genome shotgun (WGS) entry which is preliminary data.</text>
</comment>
<dbReference type="Proteomes" id="UP000605970">
    <property type="component" value="Unassembled WGS sequence"/>
</dbReference>
<gene>
    <name evidence="1" type="ORF">Mgra_00009761</name>
</gene>
<evidence type="ECO:0000313" key="1">
    <source>
        <dbReference type="EMBL" id="KAF7626070.1"/>
    </source>
</evidence>